<keyword evidence="3" id="KW-0539">Nucleus</keyword>
<evidence type="ECO:0000256" key="2">
    <source>
        <dbReference type="ARBA" id="ARBA00022448"/>
    </source>
</evidence>
<gene>
    <name evidence="7" type="ORF">LANO_0H12882G</name>
</gene>
<evidence type="ECO:0000259" key="5">
    <source>
        <dbReference type="Pfam" id="PF22114"/>
    </source>
</evidence>
<protein>
    <submittedName>
        <fullName evidence="7">LANO_0H12882g1_1</fullName>
    </submittedName>
</protein>
<dbReference type="Proteomes" id="UP000189911">
    <property type="component" value="Chromosome H"/>
</dbReference>
<evidence type="ECO:0000259" key="4">
    <source>
        <dbReference type="Pfam" id="PF11715"/>
    </source>
</evidence>
<dbReference type="InterPro" id="IPR055090">
    <property type="entry name" value="NUP120_helical_saccharomycetes"/>
</dbReference>
<dbReference type="PANTHER" id="PTHR21286:SF0">
    <property type="entry name" value="NUCLEAR PORE COMPLEX PROTEIN NUP160"/>
    <property type="match status" value="1"/>
</dbReference>
<reference evidence="8" key="1">
    <citation type="submission" date="2016-03" db="EMBL/GenBank/DDBJ databases">
        <authorList>
            <person name="Devillers Hugo."/>
        </authorList>
    </citation>
    <scope>NUCLEOTIDE SEQUENCE [LARGE SCALE GENOMIC DNA]</scope>
</reference>
<evidence type="ECO:0000313" key="8">
    <source>
        <dbReference type="Proteomes" id="UP000189911"/>
    </source>
</evidence>
<name>A0A1G4KM90_9SACH</name>
<dbReference type="Pfam" id="PF22114">
    <property type="entry name" value="NUP120_helical_2"/>
    <property type="match status" value="1"/>
</dbReference>
<dbReference type="GO" id="GO:0005643">
    <property type="term" value="C:nuclear pore"/>
    <property type="evidence" value="ECO:0007669"/>
    <property type="project" value="TreeGrafter"/>
</dbReference>
<evidence type="ECO:0000313" key="7">
    <source>
        <dbReference type="EMBL" id="SCV05683.1"/>
    </source>
</evidence>
<dbReference type="EMBL" id="LT598447">
    <property type="protein sequence ID" value="SCV05683.1"/>
    <property type="molecule type" value="Genomic_DNA"/>
</dbReference>
<evidence type="ECO:0000256" key="3">
    <source>
        <dbReference type="ARBA" id="ARBA00023242"/>
    </source>
</evidence>
<sequence length="1023" mass="117545">MAASASYFSKIDANLQDFKSFAKAGNSVDLYLNSRSKSLKVKNTLGDYSNTLKLANEEYICYQFSHEYSVLALYSLGNAFAGRTLKVHLPERMLNMHHTFTIREVKNELAIEMILKDGLYLVLAFPVNCILDMTSAVPENWFRVLNPYDFTIRQPQYAYSASETFTIVFLEDGGLLGLRKIKNDQGEPDVTPTLFNDNSYLQSLSKLFFSNRHTSQHNNVVSCTLYRERFLITLTQGCRLKIWDLEKQTVIFEKHLAADDKNLNRVYETLGQFLSVCEDKLAIFLPFENGLFQLWDLRLDNQGDLVIDASSIYASNLSSSSIWSLVDMKLIKPIDILESASYLNIVVLWRSNRVMKLQVLNLLSDDLKKYQWLEATNQSLMDLRADLNLLTNGDTNRALMNLKSHYTPELFQQAQEVLSENGILMLPESPYNHEYLLNLESVLKDMKKRNDEPSSLTLYHNELLLVNSLSLYSHSLYKANSTLETCFYNMSENVVSCDDLGGFLRTIEGFAATIPTQVLTDVSDSLLDVVTSSFPADIPIKDKFTNIFSKHLEGQFHLANLRKLFDDLSSFDVVAILDNFIKSTLQSADLDHSLIDSVYPNYLMNVAVLESTHQAILIHNNLVSKVLLIFAFMDFDYSAFRLQIETLLGLHYKQSLWIHLYQLDKGLLASELFATTSKFGNGHKIETYADWSSALTVSLKVLYGMPISPNPLFIESFDTFVISGTRSSKLCELYLKNIQQKFYIHSNVAHEFMLGLTYFMSGFYDRAFDFLQKHPYPDTLPQELPDSLYMPLQKDGHLWRDVIGSFKLPNKHPAYYFNLSKLFSVANSYEYALRCAKKSIKLSTELEDVEETHEFKNAQLLQYLNILIVFSKYEEILDVLCCSPEIISEHVKVSYYRKMISNLHHRDAFFSTLLKICKESSGLYLPTQDYRLIDKILCDEIAAEDWCTYKRVYAFRLMNAQDRAAAEILYKYFMKGTDIGIKEKCYLMIANILTSFSAENDRWILADGQLVTLQDLKREMNNL</sequence>
<dbReference type="PANTHER" id="PTHR21286">
    <property type="entry name" value="NUCLEAR PORE COMPLEX PROTEIN NUP160"/>
    <property type="match status" value="1"/>
</dbReference>
<evidence type="ECO:0000256" key="1">
    <source>
        <dbReference type="ARBA" id="ARBA00004123"/>
    </source>
</evidence>
<accession>A0A1G4KM90</accession>
<dbReference type="Pfam" id="PF11715">
    <property type="entry name" value="Beta-prop_Nup120_160"/>
    <property type="match status" value="1"/>
</dbReference>
<feature type="domain" description="Nucleoporin NUP120 helical" evidence="5">
    <location>
        <begin position="504"/>
        <end position="685"/>
    </location>
</feature>
<feature type="domain" description="Nucleoporin nup120-like HEAT repeat" evidence="6">
    <location>
        <begin position="749"/>
        <end position="885"/>
    </location>
</feature>
<keyword evidence="8" id="KW-1185">Reference proteome</keyword>
<comment type="subcellular location">
    <subcellularLocation>
        <location evidence="1">Nucleus</location>
    </subcellularLocation>
</comment>
<dbReference type="InterPro" id="IPR036322">
    <property type="entry name" value="WD40_repeat_dom_sf"/>
</dbReference>
<dbReference type="InterPro" id="IPR059141">
    <property type="entry name" value="Beta-prop_Nup120_160"/>
</dbReference>
<proteinExistence type="predicted"/>
<dbReference type="OrthoDB" id="67716at2759"/>
<dbReference type="SUPFAM" id="SSF50978">
    <property type="entry name" value="WD40 repeat-like"/>
    <property type="match status" value="1"/>
</dbReference>
<keyword evidence="2" id="KW-0813">Transport</keyword>
<organism evidence="7 8">
    <name type="scientific">Lachancea nothofagi CBS 11611</name>
    <dbReference type="NCBI Taxonomy" id="1266666"/>
    <lineage>
        <taxon>Eukaryota</taxon>
        <taxon>Fungi</taxon>
        <taxon>Dikarya</taxon>
        <taxon>Ascomycota</taxon>
        <taxon>Saccharomycotina</taxon>
        <taxon>Saccharomycetes</taxon>
        <taxon>Saccharomycetales</taxon>
        <taxon>Saccharomycetaceae</taxon>
        <taxon>Lachancea</taxon>
    </lineage>
</organism>
<dbReference type="Pfam" id="PF23300">
    <property type="entry name" value="HEAT_Nup120"/>
    <property type="match status" value="1"/>
</dbReference>
<feature type="domain" description="Nucleoporin Nup120/160 beta-propeller" evidence="4">
    <location>
        <begin position="75"/>
        <end position="379"/>
    </location>
</feature>
<evidence type="ECO:0000259" key="6">
    <source>
        <dbReference type="Pfam" id="PF23300"/>
    </source>
</evidence>
<dbReference type="AlphaFoldDB" id="A0A1G4KM90"/>
<dbReference type="GO" id="GO:0017056">
    <property type="term" value="F:structural constituent of nuclear pore"/>
    <property type="evidence" value="ECO:0007669"/>
    <property type="project" value="TreeGrafter"/>
</dbReference>
<dbReference type="InterPro" id="IPR021717">
    <property type="entry name" value="Nucleoporin_Nup160"/>
</dbReference>
<dbReference type="InterPro" id="IPR056548">
    <property type="entry name" value="HEAT_Nup120"/>
</dbReference>